<dbReference type="Proteomes" id="UP000236161">
    <property type="component" value="Unassembled WGS sequence"/>
</dbReference>
<feature type="region of interest" description="Disordered" evidence="1">
    <location>
        <begin position="1"/>
        <end position="47"/>
    </location>
</feature>
<evidence type="ECO:0000313" key="2">
    <source>
        <dbReference type="EMBL" id="PKA58079.1"/>
    </source>
</evidence>
<name>A0A2I0AR99_9ASPA</name>
<sequence length="149" mass="16521">MEGPCLDLILRKVPKKRRGPSKSASLEPPSKKAKSVEEEGFAARGDHDWQRSIEPPISTNFTEIFGNEGTRMAVRTKGDDRRLTVVTTPTTNKSCVYRGEVGLALGSGLVSKDLKEKLERTSTPELYSGFANRIAMIRVLLSFLSYLFS</sequence>
<protein>
    <submittedName>
        <fullName evidence="2">Uncharacterized protein</fullName>
    </submittedName>
</protein>
<gene>
    <name evidence="2" type="ORF">AXF42_Ash019305</name>
</gene>
<reference evidence="2 3" key="1">
    <citation type="journal article" date="2017" name="Nature">
        <title>The Apostasia genome and the evolution of orchids.</title>
        <authorList>
            <person name="Zhang G.Q."/>
            <person name="Liu K.W."/>
            <person name="Li Z."/>
            <person name="Lohaus R."/>
            <person name="Hsiao Y.Y."/>
            <person name="Niu S.C."/>
            <person name="Wang J.Y."/>
            <person name="Lin Y.C."/>
            <person name="Xu Q."/>
            <person name="Chen L.J."/>
            <person name="Yoshida K."/>
            <person name="Fujiwara S."/>
            <person name="Wang Z.W."/>
            <person name="Zhang Y.Q."/>
            <person name="Mitsuda N."/>
            <person name="Wang M."/>
            <person name="Liu G.H."/>
            <person name="Pecoraro L."/>
            <person name="Huang H.X."/>
            <person name="Xiao X.J."/>
            <person name="Lin M."/>
            <person name="Wu X.Y."/>
            <person name="Wu W.L."/>
            <person name="Chen Y.Y."/>
            <person name="Chang S.B."/>
            <person name="Sakamoto S."/>
            <person name="Ohme-Takagi M."/>
            <person name="Yagi M."/>
            <person name="Zeng S.J."/>
            <person name="Shen C.Y."/>
            <person name="Yeh C.M."/>
            <person name="Luo Y.B."/>
            <person name="Tsai W.C."/>
            <person name="Van de Peer Y."/>
            <person name="Liu Z.J."/>
        </authorList>
    </citation>
    <scope>NUCLEOTIDE SEQUENCE [LARGE SCALE GENOMIC DNA]</scope>
    <source>
        <strain evidence="3">cv. Shenzhen</strain>
        <tissue evidence="2">Stem</tissue>
    </source>
</reference>
<evidence type="ECO:0000256" key="1">
    <source>
        <dbReference type="SAM" id="MobiDB-lite"/>
    </source>
</evidence>
<dbReference type="AlphaFoldDB" id="A0A2I0AR99"/>
<organism evidence="2 3">
    <name type="scientific">Apostasia shenzhenica</name>
    <dbReference type="NCBI Taxonomy" id="1088818"/>
    <lineage>
        <taxon>Eukaryota</taxon>
        <taxon>Viridiplantae</taxon>
        <taxon>Streptophyta</taxon>
        <taxon>Embryophyta</taxon>
        <taxon>Tracheophyta</taxon>
        <taxon>Spermatophyta</taxon>
        <taxon>Magnoliopsida</taxon>
        <taxon>Liliopsida</taxon>
        <taxon>Asparagales</taxon>
        <taxon>Orchidaceae</taxon>
        <taxon>Apostasioideae</taxon>
        <taxon>Apostasia</taxon>
    </lineage>
</organism>
<dbReference type="EMBL" id="KZ451957">
    <property type="protein sequence ID" value="PKA58079.1"/>
    <property type="molecule type" value="Genomic_DNA"/>
</dbReference>
<accession>A0A2I0AR99</accession>
<evidence type="ECO:0000313" key="3">
    <source>
        <dbReference type="Proteomes" id="UP000236161"/>
    </source>
</evidence>
<proteinExistence type="predicted"/>
<keyword evidence="3" id="KW-1185">Reference proteome</keyword>